<dbReference type="KEGG" id="rhoz:GXP67_20005"/>
<keyword evidence="1" id="KW-1133">Transmembrane helix</keyword>
<evidence type="ECO:0008006" key="4">
    <source>
        <dbReference type="Google" id="ProtNLM"/>
    </source>
</evidence>
<dbReference type="Proteomes" id="UP000480178">
    <property type="component" value="Chromosome"/>
</dbReference>
<dbReference type="AlphaFoldDB" id="A0A6C0GL78"/>
<accession>A0A6C0GL78</accession>
<dbReference type="RefSeq" id="WP_162444773.1">
    <property type="nucleotide sequence ID" value="NZ_CP048222.1"/>
</dbReference>
<keyword evidence="1" id="KW-0472">Membrane</keyword>
<reference evidence="2 3" key="1">
    <citation type="submission" date="2020-01" db="EMBL/GenBank/DDBJ databases">
        <authorList>
            <person name="Kim M.K."/>
        </authorList>
    </citation>
    <scope>NUCLEOTIDE SEQUENCE [LARGE SCALE GENOMIC DNA]</scope>
    <source>
        <strain evidence="2 3">172606-1</strain>
    </source>
</reference>
<evidence type="ECO:0000313" key="2">
    <source>
        <dbReference type="EMBL" id="QHT68768.1"/>
    </source>
</evidence>
<sequence length="164" mass="18847">MYSNIVGSSFSWSDLLLLITLLMTGFYGGTGFFVLMGGNPAILKMSNATFAEYWQHTDYYMAARMRFFGPCMMLCVVVSTIQYFLHHQVTSFWLMIGAILFLVADLIIVFSFNHPLNQLIQSWHLNQLPDDVQMIKNQVVSAFWGRSVCMIGCFILNLLAFWQR</sequence>
<protein>
    <recommendedName>
        <fullName evidence="4">DUF1772 domain-containing protein</fullName>
    </recommendedName>
</protein>
<feature type="transmembrane region" description="Helical" evidence="1">
    <location>
        <begin position="67"/>
        <end position="85"/>
    </location>
</feature>
<organism evidence="2 3">
    <name type="scientific">Rhodocytophaga rosea</name>
    <dbReference type="NCBI Taxonomy" id="2704465"/>
    <lineage>
        <taxon>Bacteria</taxon>
        <taxon>Pseudomonadati</taxon>
        <taxon>Bacteroidota</taxon>
        <taxon>Cytophagia</taxon>
        <taxon>Cytophagales</taxon>
        <taxon>Rhodocytophagaceae</taxon>
        <taxon>Rhodocytophaga</taxon>
    </lineage>
</organism>
<feature type="transmembrane region" description="Helical" evidence="1">
    <location>
        <begin position="143"/>
        <end position="162"/>
    </location>
</feature>
<proteinExistence type="predicted"/>
<dbReference type="EMBL" id="CP048222">
    <property type="protein sequence ID" value="QHT68768.1"/>
    <property type="molecule type" value="Genomic_DNA"/>
</dbReference>
<evidence type="ECO:0000313" key="3">
    <source>
        <dbReference type="Proteomes" id="UP000480178"/>
    </source>
</evidence>
<name>A0A6C0GL78_9BACT</name>
<evidence type="ECO:0000256" key="1">
    <source>
        <dbReference type="SAM" id="Phobius"/>
    </source>
</evidence>
<feature type="transmembrane region" description="Helical" evidence="1">
    <location>
        <begin position="15"/>
        <end position="36"/>
    </location>
</feature>
<keyword evidence="3" id="KW-1185">Reference proteome</keyword>
<feature type="transmembrane region" description="Helical" evidence="1">
    <location>
        <begin position="91"/>
        <end position="112"/>
    </location>
</feature>
<keyword evidence="1" id="KW-0812">Transmembrane</keyword>
<gene>
    <name evidence="2" type="ORF">GXP67_20005</name>
</gene>